<dbReference type="PANTHER" id="PTHR21039:SF0">
    <property type="entry name" value="HISTIDINOL-PHOSPHATASE"/>
    <property type="match status" value="1"/>
</dbReference>
<comment type="caution">
    <text evidence="10">The sequence shown here is derived from an EMBL/GenBank/DDBJ whole genome shotgun (WGS) entry which is preliminary data.</text>
</comment>
<evidence type="ECO:0000256" key="2">
    <source>
        <dbReference type="ARBA" id="ARBA00009152"/>
    </source>
</evidence>
<evidence type="ECO:0000256" key="3">
    <source>
        <dbReference type="ARBA" id="ARBA00013085"/>
    </source>
</evidence>
<evidence type="ECO:0000259" key="9">
    <source>
        <dbReference type="Pfam" id="PF02811"/>
    </source>
</evidence>
<evidence type="ECO:0000313" key="11">
    <source>
        <dbReference type="Proteomes" id="UP001198163"/>
    </source>
</evidence>
<evidence type="ECO:0000256" key="4">
    <source>
        <dbReference type="ARBA" id="ARBA00022605"/>
    </source>
</evidence>
<dbReference type="RefSeq" id="WP_230754160.1">
    <property type="nucleotide sequence ID" value="NZ_JAINWA010000001.1"/>
</dbReference>
<dbReference type="InterPro" id="IPR016195">
    <property type="entry name" value="Pol/histidinol_Pase-like"/>
</dbReference>
<gene>
    <name evidence="10" type="ORF">K7J14_05635</name>
</gene>
<sequence>MVHSSFHTHTRLCKHASGEPADYIREAVAGGASFLGISDHCPYPDDSVWPGSRMAVSSVPEYLGLLEKAKAASPIPVRWGFECEWHPAFGSWYRDVLKGEYGAEYLVYGSHWVPDGGEFYYIPDVTDEPLLKRYVALTLEALSTGLYDCFAHPDLFLAGFTRMTSEVKAACRDIIDAAIAAKIPMEVNGLGLLRPQIQGDNGMRSPYPVREFWEMAADAGAVIICNSDAHQPEEAIEGARRAERFALDIGITPVEASTALGFA</sequence>
<dbReference type="EC" id="3.1.3.15" evidence="3 8"/>
<evidence type="ECO:0000256" key="7">
    <source>
        <dbReference type="ARBA" id="ARBA00049158"/>
    </source>
</evidence>
<name>A0AAE3EGN4_9SPIR</name>
<dbReference type="EMBL" id="JAINWA010000001">
    <property type="protein sequence ID" value="MCD1654181.1"/>
    <property type="molecule type" value="Genomic_DNA"/>
</dbReference>
<dbReference type="GO" id="GO:0000105">
    <property type="term" value="P:L-histidine biosynthetic process"/>
    <property type="evidence" value="ECO:0007669"/>
    <property type="project" value="UniProtKB-UniRule"/>
</dbReference>
<evidence type="ECO:0000256" key="6">
    <source>
        <dbReference type="ARBA" id="ARBA00023102"/>
    </source>
</evidence>
<dbReference type="Pfam" id="PF02811">
    <property type="entry name" value="PHP"/>
    <property type="match status" value="1"/>
</dbReference>
<dbReference type="SUPFAM" id="SSF89550">
    <property type="entry name" value="PHP domain-like"/>
    <property type="match status" value="1"/>
</dbReference>
<dbReference type="PANTHER" id="PTHR21039">
    <property type="entry name" value="HISTIDINOL PHOSPHATASE-RELATED"/>
    <property type="match status" value="1"/>
</dbReference>
<dbReference type="InterPro" id="IPR010140">
    <property type="entry name" value="Histidinol_P_phosphatase_HisJ"/>
</dbReference>
<evidence type="ECO:0000256" key="1">
    <source>
        <dbReference type="ARBA" id="ARBA00004970"/>
    </source>
</evidence>
<dbReference type="GO" id="GO:0004401">
    <property type="term" value="F:histidinol-phosphatase activity"/>
    <property type="evidence" value="ECO:0007669"/>
    <property type="project" value="UniProtKB-UniRule"/>
</dbReference>
<keyword evidence="4 8" id="KW-0028">Amino-acid biosynthesis</keyword>
<accession>A0AAE3EGN4</accession>
<feature type="domain" description="PHP" evidence="9">
    <location>
        <begin position="6"/>
        <end position="188"/>
    </location>
</feature>
<dbReference type="AlphaFoldDB" id="A0AAE3EGN4"/>
<keyword evidence="11" id="KW-1185">Reference proteome</keyword>
<evidence type="ECO:0000256" key="5">
    <source>
        <dbReference type="ARBA" id="ARBA00022801"/>
    </source>
</evidence>
<dbReference type="Proteomes" id="UP001198163">
    <property type="component" value="Unassembled WGS sequence"/>
</dbReference>
<evidence type="ECO:0000256" key="8">
    <source>
        <dbReference type="RuleBase" id="RU366003"/>
    </source>
</evidence>
<evidence type="ECO:0000313" key="10">
    <source>
        <dbReference type="EMBL" id="MCD1654181.1"/>
    </source>
</evidence>
<proteinExistence type="inferred from homology"/>
<keyword evidence="5 8" id="KW-0378">Hydrolase</keyword>
<keyword evidence="6 8" id="KW-0368">Histidine biosynthesis</keyword>
<reference evidence="10" key="1">
    <citation type="submission" date="2021-08" db="EMBL/GenBank/DDBJ databases">
        <title>Comparative analyses of Brucepasteria parasyntrophica and Teretinema zuelzerae.</title>
        <authorList>
            <person name="Song Y."/>
            <person name="Brune A."/>
        </authorList>
    </citation>
    <scope>NUCLEOTIDE SEQUENCE</scope>
    <source>
        <strain evidence="10">DSM 1903</strain>
    </source>
</reference>
<dbReference type="InterPro" id="IPR004013">
    <property type="entry name" value="PHP_dom"/>
</dbReference>
<dbReference type="GO" id="GO:0005737">
    <property type="term" value="C:cytoplasm"/>
    <property type="evidence" value="ECO:0007669"/>
    <property type="project" value="TreeGrafter"/>
</dbReference>
<comment type="pathway">
    <text evidence="1 8">Amino-acid biosynthesis; L-histidine biosynthesis; L-histidine from 5-phospho-alpha-D-ribose 1-diphosphate: step 8/9.</text>
</comment>
<protein>
    <recommendedName>
        <fullName evidence="3 8">Histidinol-phosphatase</fullName>
        <shortName evidence="8">HolPase</shortName>
        <ecNumber evidence="3 8">3.1.3.15</ecNumber>
    </recommendedName>
</protein>
<organism evidence="10 11">
    <name type="scientific">Teretinema zuelzerae</name>
    <dbReference type="NCBI Taxonomy" id="156"/>
    <lineage>
        <taxon>Bacteria</taxon>
        <taxon>Pseudomonadati</taxon>
        <taxon>Spirochaetota</taxon>
        <taxon>Spirochaetia</taxon>
        <taxon>Spirochaetales</taxon>
        <taxon>Treponemataceae</taxon>
        <taxon>Teretinema</taxon>
    </lineage>
</organism>
<comment type="catalytic activity">
    <reaction evidence="7 8">
        <text>L-histidinol phosphate + H2O = L-histidinol + phosphate</text>
        <dbReference type="Rhea" id="RHEA:14465"/>
        <dbReference type="ChEBI" id="CHEBI:15377"/>
        <dbReference type="ChEBI" id="CHEBI:43474"/>
        <dbReference type="ChEBI" id="CHEBI:57699"/>
        <dbReference type="ChEBI" id="CHEBI:57980"/>
        <dbReference type="EC" id="3.1.3.15"/>
    </reaction>
</comment>
<comment type="similarity">
    <text evidence="2 8">Belongs to the PHP hydrolase family. HisK subfamily.</text>
</comment>
<dbReference type="Gene3D" id="3.20.20.140">
    <property type="entry name" value="Metal-dependent hydrolases"/>
    <property type="match status" value="1"/>
</dbReference>